<keyword evidence="6" id="KW-0238">DNA-binding</keyword>
<comment type="catalytic activity">
    <reaction evidence="7">
        <text>a 2'-deoxyadenosine in DNA + S-adenosyl-L-methionine = an N(6)-methyl-2'-deoxyadenosine in DNA + S-adenosyl-L-homocysteine + H(+)</text>
        <dbReference type="Rhea" id="RHEA:15197"/>
        <dbReference type="Rhea" id="RHEA-COMP:12418"/>
        <dbReference type="Rhea" id="RHEA-COMP:12419"/>
        <dbReference type="ChEBI" id="CHEBI:15378"/>
        <dbReference type="ChEBI" id="CHEBI:57856"/>
        <dbReference type="ChEBI" id="CHEBI:59789"/>
        <dbReference type="ChEBI" id="CHEBI:90615"/>
        <dbReference type="ChEBI" id="CHEBI:90616"/>
        <dbReference type="EC" id="2.1.1.72"/>
    </reaction>
</comment>
<protein>
    <recommendedName>
        <fullName evidence="1">site-specific DNA-methyltransferase (adenine-specific)</fullName>
        <ecNumber evidence="1">2.1.1.72</ecNumber>
    </recommendedName>
</protein>
<evidence type="ECO:0000256" key="3">
    <source>
        <dbReference type="ARBA" id="ARBA00022679"/>
    </source>
</evidence>
<dbReference type="GO" id="GO:0032259">
    <property type="term" value="P:methylation"/>
    <property type="evidence" value="ECO:0007669"/>
    <property type="project" value="UniProtKB-KW"/>
</dbReference>
<evidence type="ECO:0000259" key="10">
    <source>
        <dbReference type="Pfam" id="PF12950"/>
    </source>
</evidence>
<evidence type="ECO:0000256" key="4">
    <source>
        <dbReference type="ARBA" id="ARBA00022691"/>
    </source>
</evidence>
<dbReference type="EMBL" id="FMYV01000006">
    <property type="protein sequence ID" value="SDC72282.1"/>
    <property type="molecule type" value="Genomic_DNA"/>
</dbReference>
<evidence type="ECO:0000313" key="12">
    <source>
        <dbReference type="Proteomes" id="UP000199322"/>
    </source>
</evidence>
<dbReference type="EC" id="2.1.1.72" evidence="1"/>
<evidence type="ECO:0000256" key="5">
    <source>
        <dbReference type="ARBA" id="ARBA00022747"/>
    </source>
</evidence>
<keyword evidence="3" id="KW-0808">Transferase</keyword>
<dbReference type="InterPro" id="IPR025931">
    <property type="entry name" value="TaqI_C"/>
</dbReference>
<evidence type="ECO:0000256" key="7">
    <source>
        <dbReference type="ARBA" id="ARBA00047942"/>
    </source>
</evidence>
<keyword evidence="8" id="KW-0175">Coiled coil</keyword>
<dbReference type="PANTHER" id="PTHR33841">
    <property type="entry name" value="DNA METHYLTRANSFERASE YEEA-RELATED"/>
    <property type="match status" value="1"/>
</dbReference>
<feature type="domain" description="TaqI-like C-terminal specificity" evidence="10">
    <location>
        <begin position="983"/>
        <end position="1119"/>
    </location>
</feature>
<sequence length="1256" mass="148543">MDRNLIQKTLNNFSDIYDSGIELFKILDYPLKNNTFPKNEYDLEEFLNVVGIEKSQFNEEEKSCIEKISLLFAFSEDDEKKDNFVKYESEKEIIAGYIFLSIKLKDQEYSKTKIVSISKKINRLLNSPAFIIFNYDEKITLTITDRRINKRYHEKDVIEKTTLIKDIALKDTHAAHIRILEDINFRDLDANARNFKDFHKKWKAKLSVRELNKEFYKELSNWFFSSIDKVKFPSPDDTKNADKITANPEKVRENNTQSLIRFLTRIIFVWFLKEKGLIDKKIFDDKYIYDNILVKDVEVNNSTYYKAILQNLFFATLNTEMNRDKPNNRNFISSFQNKSSYYGVHNKYRYLRFVKDKNPDLIIDLFDEIPFLNGGLFECLDEVGNNRHHEKRIDMFSDNPKNESKLIFPDELLFSNKNKKEKDSITGLFNILNKYKFTLEENTPVEEDVALDPELLGRIFENLLASYNPETRDTARKLTGSYYTPREIVHYMVDSSIKEYLKTNLDFITEDNLEELFDYNKYEHAFEKKEVEKIVRAIYNIKILDPACGSGAFPMGVLNRLVFLLEKLDPENYIWKEIKMEEVKNEQEDFEERHNEIDFVFNLNKNDANYARKLFLIENSIYGVDIQPIAAQISKLRFFISLIIEQKVNKEDKNFGLLTLPNLETKFVTANTLLKIEKPKTLQLGQNEYKKIEEELKIIRNKYFEAKTKSTKDKYKVKDKEKREQLKAALDKIGFNSEISQKIAAWNPYEHNNIAEFFDSEFMFGIKDGFDIVIGNPPYIRGEKIKPTSLKEKYKKYYDTFNGTSDIYIAFYEKGYEELKQNGLLSYITSNKWTRANYGKDIREFIINNVDIKSYIDFNGIRVFENATVDTSVFEFQKSKKSDEFIYCDIRDNYDLELSLDEYIKKEKVIYKKEDLSKDTFSFLNKEELKIKERIENIGTPLKDWDIEIYRGILTGYNKAFIIDGKTKDELIKKDPKNSEIIKPLLTGRDIKRYTYEFNDCWLINSHNGYNGVPRVDVENDYPVIKEWLDRFEERITNRYDQGDTPYNLRNCAYVDQFEKEKLVYVDISKKPYFAYDKFKKYHNDRVFHITGNNIKYLLLIINSKLGEFNFRTSCDKLGSKGIKFKKIDNVSFIKPKPNQDVIFSILVDFIIEIKNDLNDSEQIANELSNFFERIADFMVYGLYFKEEMVKDGSYINEEVEKLIVPINEGSKEEKLKKIEDVYNKMKSNQTIQKALTDCQVQEIQVIENSLNKSKD</sequence>
<keyword evidence="4" id="KW-0949">S-adenosyl-L-methionine</keyword>
<keyword evidence="2" id="KW-0489">Methyltransferase</keyword>
<keyword evidence="12" id="KW-1185">Reference proteome</keyword>
<dbReference type="STRING" id="28234.SAMN04488588_1691"/>
<dbReference type="GO" id="GO:0003677">
    <property type="term" value="F:DNA binding"/>
    <property type="evidence" value="ECO:0007669"/>
    <property type="project" value="UniProtKB-KW"/>
</dbReference>
<dbReference type="SUPFAM" id="SSF53335">
    <property type="entry name" value="S-adenosyl-L-methionine-dependent methyltransferases"/>
    <property type="match status" value="1"/>
</dbReference>
<dbReference type="Pfam" id="PF07669">
    <property type="entry name" value="Eco57I"/>
    <property type="match status" value="1"/>
</dbReference>
<keyword evidence="5" id="KW-0680">Restriction system</keyword>
<dbReference type="Proteomes" id="UP000199322">
    <property type="component" value="Unassembled WGS sequence"/>
</dbReference>
<accession>A0A1G6NWG8</accession>
<dbReference type="PRINTS" id="PR00507">
    <property type="entry name" value="N12N6MTFRASE"/>
</dbReference>
<dbReference type="GO" id="GO:0009307">
    <property type="term" value="P:DNA restriction-modification system"/>
    <property type="evidence" value="ECO:0007669"/>
    <property type="project" value="UniProtKB-KW"/>
</dbReference>
<name>A0A1G6NWG8_9BACT</name>
<reference evidence="11 12" key="1">
    <citation type="submission" date="2016-10" db="EMBL/GenBank/DDBJ databases">
        <authorList>
            <person name="de Groot N.N."/>
        </authorList>
    </citation>
    <scope>NUCLEOTIDE SEQUENCE [LARGE SCALE GENOMIC DNA]</scope>
    <source>
        <strain evidence="11 12">WG14</strain>
    </source>
</reference>
<dbReference type="InterPro" id="IPR002052">
    <property type="entry name" value="DNA_methylase_N6_adenine_CS"/>
</dbReference>
<evidence type="ECO:0000259" key="9">
    <source>
        <dbReference type="Pfam" id="PF07669"/>
    </source>
</evidence>
<evidence type="ECO:0000256" key="1">
    <source>
        <dbReference type="ARBA" id="ARBA00011900"/>
    </source>
</evidence>
<dbReference type="RefSeq" id="WP_091404764.1">
    <property type="nucleotide sequence ID" value="NZ_FMYV01000006.1"/>
</dbReference>
<feature type="coiled-coil region" evidence="8">
    <location>
        <begin position="682"/>
        <end position="709"/>
    </location>
</feature>
<dbReference type="InterPro" id="IPR011639">
    <property type="entry name" value="MethylTrfase_TaqI-like_dom"/>
</dbReference>
<feature type="domain" description="Type II methyltransferase M.TaqI-like" evidence="9">
    <location>
        <begin position="619"/>
        <end position="864"/>
    </location>
</feature>
<evidence type="ECO:0000256" key="2">
    <source>
        <dbReference type="ARBA" id="ARBA00022603"/>
    </source>
</evidence>
<dbReference type="AlphaFoldDB" id="A0A1G6NWG8"/>
<organism evidence="11 12">
    <name type="scientific">Geotoga petraea</name>
    <dbReference type="NCBI Taxonomy" id="28234"/>
    <lineage>
        <taxon>Bacteria</taxon>
        <taxon>Thermotogati</taxon>
        <taxon>Thermotogota</taxon>
        <taxon>Thermotogae</taxon>
        <taxon>Petrotogales</taxon>
        <taxon>Petrotogaceae</taxon>
        <taxon>Geotoga</taxon>
    </lineage>
</organism>
<dbReference type="Pfam" id="PF12950">
    <property type="entry name" value="TaqI_C"/>
    <property type="match status" value="1"/>
</dbReference>
<proteinExistence type="predicted"/>
<dbReference type="InterPro" id="IPR050953">
    <property type="entry name" value="N4_N6_ade-DNA_methylase"/>
</dbReference>
<evidence type="ECO:0000256" key="6">
    <source>
        <dbReference type="ARBA" id="ARBA00023125"/>
    </source>
</evidence>
<dbReference type="Gene3D" id="3.40.50.150">
    <property type="entry name" value="Vaccinia Virus protein VP39"/>
    <property type="match status" value="1"/>
</dbReference>
<dbReference type="GO" id="GO:0009007">
    <property type="term" value="F:site-specific DNA-methyltransferase (adenine-specific) activity"/>
    <property type="evidence" value="ECO:0007669"/>
    <property type="project" value="UniProtKB-EC"/>
</dbReference>
<evidence type="ECO:0000256" key="8">
    <source>
        <dbReference type="SAM" id="Coils"/>
    </source>
</evidence>
<evidence type="ECO:0000313" key="11">
    <source>
        <dbReference type="EMBL" id="SDC72282.1"/>
    </source>
</evidence>
<gene>
    <name evidence="11" type="ORF">SAMN04488588_1691</name>
</gene>
<dbReference type="PROSITE" id="PS00092">
    <property type="entry name" value="N6_MTASE"/>
    <property type="match status" value="1"/>
</dbReference>
<dbReference type="PANTHER" id="PTHR33841:SF1">
    <property type="entry name" value="DNA METHYLTRANSFERASE A"/>
    <property type="match status" value="1"/>
</dbReference>
<dbReference type="InterPro" id="IPR029063">
    <property type="entry name" value="SAM-dependent_MTases_sf"/>
</dbReference>